<dbReference type="FunFam" id="3.50.50.60:FF:000169">
    <property type="entry name" value="Flavin-containing monooxygenase"/>
    <property type="match status" value="1"/>
</dbReference>
<dbReference type="FunFam" id="3.50.50.60:FF:000403">
    <property type="entry name" value="Flavin-containing monooxygenase"/>
    <property type="match status" value="1"/>
</dbReference>
<evidence type="ECO:0000256" key="2">
    <source>
        <dbReference type="ARBA" id="ARBA00022630"/>
    </source>
</evidence>
<dbReference type="GO" id="GO:0050661">
    <property type="term" value="F:NADP binding"/>
    <property type="evidence" value="ECO:0007669"/>
    <property type="project" value="InterPro"/>
</dbReference>
<evidence type="ECO:0000256" key="1">
    <source>
        <dbReference type="ARBA" id="ARBA00009183"/>
    </source>
</evidence>
<evidence type="ECO:0000313" key="7">
    <source>
        <dbReference type="EMBL" id="CAL1372946.1"/>
    </source>
</evidence>
<keyword evidence="8" id="KW-1185">Reference proteome</keyword>
<name>A0AAV2DIW7_9ROSI</name>
<dbReference type="InterPro" id="IPR020946">
    <property type="entry name" value="Flavin_mOase-like"/>
</dbReference>
<keyword evidence="5 6" id="KW-0560">Oxidoreductase</keyword>
<dbReference type="EC" id="1.-.-.-" evidence="6"/>
<keyword evidence="4" id="KW-0521">NADP</keyword>
<evidence type="ECO:0000256" key="5">
    <source>
        <dbReference type="ARBA" id="ARBA00023002"/>
    </source>
</evidence>
<proteinExistence type="inferred from homology"/>
<evidence type="ECO:0000256" key="3">
    <source>
        <dbReference type="ARBA" id="ARBA00022827"/>
    </source>
</evidence>
<dbReference type="AlphaFoldDB" id="A0AAV2DIW7"/>
<dbReference type="GO" id="GO:0004499">
    <property type="term" value="F:N,N-dimethylaniline monooxygenase activity"/>
    <property type="evidence" value="ECO:0007669"/>
    <property type="project" value="InterPro"/>
</dbReference>
<organism evidence="7 8">
    <name type="scientific">Linum trigynum</name>
    <dbReference type="NCBI Taxonomy" id="586398"/>
    <lineage>
        <taxon>Eukaryota</taxon>
        <taxon>Viridiplantae</taxon>
        <taxon>Streptophyta</taxon>
        <taxon>Embryophyta</taxon>
        <taxon>Tracheophyta</taxon>
        <taxon>Spermatophyta</taxon>
        <taxon>Magnoliopsida</taxon>
        <taxon>eudicotyledons</taxon>
        <taxon>Gunneridae</taxon>
        <taxon>Pentapetalae</taxon>
        <taxon>rosids</taxon>
        <taxon>fabids</taxon>
        <taxon>Malpighiales</taxon>
        <taxon>Linaceae</taxon>
        <taxon>Linum</taxon>
    </lineage>
</organism>
<dbReference type="InterPro" id="IPR036188">
    <property type="entry name" value="FAD/NAD-bd_sf"/>
</dbReference>
<dbReference type="PIRSF" id="PIRSF000332">
    <property type="entry name" value="FMO"/>
    <property type="match status" value="1"/>
</dbReference>
<dbReference type="InterPro" id="IPR050346">
    <property type="entry name" value="FMO-like"/>
</dbReference>
<dbReference type="PROSITE" id="PS51257">
    <property type="entry name" value="PROKAR_LIPOPROTEIN"/>
    <property type="match status" value="1"/>
</dbReference>
<dbReference type="SUPFAM" id="SSF51905">
    <property type="entry name" value="FAD/NAD(P)-binding domain"/>
    <property type="match status" value="2"/>
</dbReference>
<gene>
    <name evidence="7" type="ORF">LTRI10_LOCUS14909</name>
</gene>
<dbReference type="Gene3D" id="3.50.50.60">
    <property type="entry name" value="FAD/NAD(P)-binding domain"/>
    <property type="match status" value="3"/>
</dbReference>
<keyword evidence="3 6" id="KW-0274">FAD</keyword>
<accession>A0AAV2DIW7</accession>
<dbReference type="InterPro" id="IPR000960">
    <property type="entry name" value="Flavin_mOase"/>
</dbReference>
<evidence type="ECO:0000256" key="6">
    <source>
        <dbReference type="RuleBase" id="RU361177"/>
    </source>
</evidence>
<comment type="similarity">
    <text evidence="1 6">Belongs to the FMO family.</text>
</comment>
<sequence>MADDRKRIAIIGAGISGLLACKYALSKGFHPTVFEAQNGVGGLWNKTLSTTKLQTPKTIFRFSDFQWPDSVTVEFPSHDQVLDYLRGYADHFCLSKHIKFNTKVLSINYKGVSEEGMEKWSLCGGKWEVEVSTAGGSSARSEVYEADFVVLCLGKYSDVPHIPEFPPGKGPEAFQGRVIHSMEYSDLEAEEAKELVKGKKVAVVGFQKQALETAMLCSEINGKENPCRVLYRTEHWNIPDFQAWSFPLAKLYFNRFAELLIHKPGEGLFLRLLATILSPVRWAISKFVESDIKHRHQLAKHGMVPKHSFLQAITTCLVSTVPEQFYDRVVDGSIMLKKAPSFSFCKEGIEVEDDENSVLEADVVILATGFNGEKKLQDIFGSENCREVIAGDHPNAVVPLYRGCIPPRIPQLAVLGYSESFNNLFTSEMRGRWLAELLAGKFKLPAVKEMEEDAAEWDAYLKEYGGEFCKRSSVSAIHIWHNDQLCVDMGWKPRRKNGLWAELFEPYGPMDYVSPRPVTNFPTLRLCSS</sequence>
<protein>
    <recommendedName>
        <fullName evidence="6">Flavin-containing monooxygenase</fullName>
        <ecNumber evidence="6">1.-.-.-</ecNumber>
    </recommendedName>
</protein>
<comment type="cofactor">
    <cofactor evidence="6">
        <name>FAD</name>
        <dbReference type="ChEBI" id="CHEBI:57692"/>
    </cofactor>
</comment>
<keyword evidence="6" id="KW-0503">Monooxygenase</keyword>
<evidence type="ECO:0000313" key="8">
    <source>
        <dbReference type="Proteomes" id="UP001497516"/>
    </source>
</evidence>
<reference evidence="7 8" key="1">
    <citation type="submission" date="2024-04" db="EMBL/GenBank/DDBJ databases">
        <authorList>
            <person name="Fracassetti M."/>
        </authorList>
    </citation>
    <scope>NUCLEOTIDE SEQUENCE [LARGE SCALE GENOMIC DNA]</scope>
</reference>
<dbReference type="Pfam" id="PF00743">
    <property type="entry name" value="FMO-like"/>
    <property type="match status" value="1"/>
</dbReference>
<keyword evidence="2 6" id="KW-0285">Flavoprotein</keyword>
<dbReference type="PANTHER" id="PTHR23023">
    <property type="entry name" value="DIMETHYLANILINE MONOOXYGENASE"/>
    <property type="match status" value="1"/>
</dbReference>
<dbReference type="EMBL" id="OZ034815">
    <property type="protein sequence ID" value="CAL1372946.1"/>
    <property type="molecule type" value="Genomic_DNA"/>
</dbReference>
<dbReference type="Proteomes" id="UP001497516">
    <property type="component" value="Chromosome 2"/>
</dbReference>
<dbReference type="GO" id="GO:0050660">
    <property type="term" value="F:flavin adenine dinucleotide binding"/>
    <property type="evidence" value="ECO:0007669"/>
    <property type="project" value="InterPro"/>
</dbReference>
<evidence type="ECO:0000256" key="4">
    <source>
        <dbReference type="ARBA" id="ARBA00022857"/>
    </source>
</evidence>